<comment type="caution">
    <text evidence="1">The sequence shown here is derived from an EMBL/GenBank/DDBJ whole genome shotgun (WGS) entry which is preliminary data.</text>
</comment>
<evidence type="ECO:0000313" key="2">
    <source>
        <dbReference type="Proteomes" id="UP000029736"/>
    </source>
</evidence>
<name>A0A098S3K5_9BACT</name>
<dbReference type="EMBL" id="JPOS01000079">
    <property type="protein sequence ID" value="KGE86373.1"/>
    <property type="molecule type" value="Genomic_DNA"/>
</dbReference>
<dbReference type="Proteomes" id="UP000029736">
    <property type="component" value="Unassembled WGS sequence"/>
</dbReference>
<keyword evidence="2" id="KW-1185">Reference proteome</keyword>
<organism evidence="1 2">
    <name type="scientific">Phaeodactylibacter xiamenensis</name>
    <dbReference type="NCBI Taxonomy" id="1524460"/>
    <lineage>
        <taxon>Bacteria</taxon>
        <taxon>Pseudomonadati</taxon>
        <taxon>Bacteroidota</taxon>
        <taxon>Saprospiria</taxon>
        <taxon>Saprospirales</taxon>
        <taxon>Haliscomenobacteraceae</taxon>
        <taxon>Phaeodactylibacter</taxon>
    </lineage>
</organism>
<accession>A0A098S3K5</accession>
<proteinExistence type="predicted"/>
<gene>
    <name evidence="1" type="ORF">IX84_21490</name>
</gene>
<protein>
    <submittedName>
        <fullName evidence="1">Uncharacterized protein</fullName>
    </submittedName>
</protein>
<evidence type="ECO:0000313" key="1">
    <source>
        <dbReference type="EMBL" id="KGE86373.1"/>
    </source>
</evidence>
<dbReference type="AlphaFoldDB" id="A0A098S3K5"/>
<reference evidence="1 2" key="1">
    <citation type="journal article" date="2014" name="Int. J. Syst. Evol. Microbiol.">
        <title>Phaeodactylibacter xiamenensis gen. nov., sp. nov., a member of the family Saprospiraceae isolated from the marine alga Phaeodactylum tricornutum.</title>
        <authorList>
            <person name="Chen Z.Jr."/>
            <person name="Lei X."/>
            <person name="Lai Q."/>
            <person name="Li Y."/>
            <person name="Zhang B."/>
            <person name="Zhang J."/>
            <person name="Zhang H."/>
            <person name="Yang L."/>
            <person name="Zheng W."/>
            <person name="Tian Y."/>
            <person name="Yu Z."/>
            <person name="Xu H.Jr."/>
            <person name="Zheng T."/>
        </authorList>
    </citation>
    <scope>NUCLEOTIDE SEQUENCE [LARGE SCALE GENOMIC DNA]</scope>
    <source>
        <strain evidence="1 2">KD52</strain>
    </source>
</reference>
<sequence>MTCVFYVQSTAQPYVEGGQTRHRFAQLLIGADAVLFPASGQTFALDGDGSLSDFTPNAALVPRINIAGTHFWGHANFYISIPVANVLDNSVPFGGDYTFNPGVETGLRVYPWRIEEKKFRPFVGAAFAISDWQQNSNRGSGAFAHQTRFPVQLGLTWQRKQLLFELGAGQFLNNQTDYYVSPNDAVEIELPSTYFWLGCNWQIETTLSAEKSWKSGQTAATVERLEEKRALSGWSVAVGPSSAFILGRSPRNDKLYPAIGRHSGAAIFPEFGLGYYHYPWDAHLNLAFRANRSERSAYGTAQVLQRRALTLEAYKFLFDYHGFVPFIGPHLSREWLSMEETVQRSTPYEGSEVQWVPGVTFGWDIRPNQLQGFILRTNLRYTPTQNIGPEGGVSFRQLEFNFIQLVLYPGRIKRMQRALR</sequence>